<dbReference type="GO" id="GO:0008081">
    <property type="term" value="F:phosphoric diester hydrolase activity"/>
    <property type="evidence" value="ECO:0007669"/>
    <property type="project" value="InterPro"/>
</dbReference>
<dbReference type="AlphaFoldDB" id="A0AAW2YI44"/>
<dbReference type="PANTHER" id="PTHR13593">
    <property type="match status" value="1"/>
</dbReference>
<evidence type="ECO:0000256" key="1">
    <source>
        <dbReference type="SAM" id="SignalP"/>
    </source>
</evidence>
<proteinExistence type="predicted"/>
<dbReference type="Pfam" id="PF26146">
    <property type="entry name" value="PI-PLC_X"/>
    <property type="match status" value="1"/>
</dbReference>
<accession>A0AAW2YI44</accession>
<name>A0AAW2YI44_9EUKA</name>
<dbReference type="PANTHER" id="PTHR13593:SF140">
    <property type="entry name" value="PLC-LIKE PHOSPHODIESTERASE"/>
    <property type="match status" value="1"/>
</dbReference>
<protein>
    <submittedName>
        <fullName evidence="2">PI-PLC X domain-containing protein</fullName>
    </submittedName>
</protein>
<dbReference type="Gene3D" id="1.20.120.20">
    <property type="entry name" value="Apolipoprotein"/>
    <property type="match status" value="1"/>
</dbReference>
<evidence type="ECO:0000313" key="2">
    <source>
        <dbReference type="EMBL" id="KAL0476446.1"/>
    </source>
</evidence>
<keyword evidence="3" id="KW-1185">Reference proteome</keyword>
<dbReference type="InterPro" id="IPR051057">
    <property type="entry name" value="PI-PLC_domain"/>
</dbReference>
<dbReference type="Gene3D" id="3.20.20.190">
    <property type="entry name" value="Phosphatidylinositol (PI) phosphodiesterase"/>
    <property type="match status" value="1"/>
</dbReference>
<dbReference type="InterPro" id="IPR017946">
    <property type="entry name" value="PLC-like_Pdiesterase_TIM-brl"/>
</dbReference>
<dbReference type="SUPFAM" id="SSF51695">
    <property type="entry name" value="PLC-like phosphodiesterases"/>
    <property type="match status" value="1"/>
</dbReference>
<sequence>MKVAAGYCGLLVALSLFALANANLKCNGFSELCDRTFDNVAYLRTHNAYSVLGKYVIPNQHRSIMKQLNEGVRSLDLDVYLYKGLENTILKKSAASQIYYCHSVCPIGAEKAESSLVEITKWLKKNRNEVISLAIENYIDNHEVLDSMFERSGIAELVYYKPDNTVPFPTLRQMIETNKRVVILQNKKHYASKYALNFNQHMNRNHYDINYPNQLGNCDLMTNDCKTNNCLYELNHFLTSQHNIISNPQIGQVANDQNVLRKSVNKCRQAWNKIPTFVGVDWYGTGHGLEIVDELNKVKRNKYPSRSALYSCPSTMMYTGNCNLLGACIKGSCKCIPPFSGYACQMLNGKDISGLSVKAIEGISKAVKKVFAAAKKSIETTKKIGKAAFEASKQIAKTVGKTLSNAGKKVKSAANAAKNGAKKLGKNIKNGAEKIGNNIKNGSKKLGNNIKNKAKSVGSKIKKLFGKKK</sequence>
<organism evidence="2 3">
    <name type="scientific">Acrasis kona</name>
    <dbReference type="NCBI Taxonomy" id="1008807"/>
    <lineage>
        <taxon>Eukaryota</taxon>
        <taxon>Discoba</taxon>
        <taxon>Heterolobosea</taxon>
        <taxon>Tetramitia</taxon>
        <taxon>Eutetramitia</taxon>
        <taxon>Acrasidae</taxon>
        <taxon>Acrasis</taxon>
    </lineage>
</organism>
<dbReference type="EMBL" id="JAOPGA020000041">
    <property type="protein sequence ID" value="KAL0476446.1"/>
    <property type="molecule type" value="Genomic_DNA"/>
</dbReference>
<feature type="chain" id="PRO_5043935179" evidence="1">
    <location>
        <begin position="23"/>
        <end position="469"/>
    </location>
</feature>
<feature type="signal peptide" evidence="1">
    <location>
        <begin position="1"/>
        <end position="22"/>
    </location>
</feature>
<comment type="caution">
    <text evidence="2">The sequence shown here is derived from an EMBL/GenBank/DDBJ whole genome shotgun (WGS) entry which is preliminary data.</text>
</comment>
<evidence type="ECO:0000313" key="3">
    <source>
        <dbReference type="Proteomes" id="UP001431209"/>
    </source>
</evidence>
<keyword evidence="1" id="KW-0732">Signal</keyword>
<dbReference type="PROSITE" id="PS50007">
    <property type="entry name" value="PIPLC_X_DOMAIN"/>
    <property type="match status" value="1"/>
</dbReference>
<dbReference type="GO" id="GO:0006629">
    <property type="term" value="P:lipid metabolic process"/>
    <property type="evidence" value="ECO:0007669"/>
    <property type="project" value="InterPro"/>
</dbReference>
<gene>
    <name evidence="2" type="ORF">AKO1_004428</name>
</gene>
<reference evidence="2 3" key="1">
    <citation type="submission" date="2024-03" db="EMBL/GenBank/DDBJ databases">
        <title>The Acrasis kona genome and developmental transcriptomes reveal deep origins of eukaryotic multicellular pathways.</title>
        <authorList>
            <person name="Sheikh S."/>
            <person name="Fu C.-J."/>
            <person name="Brown M.W."/>
            <person name="Baldauf S.L."/>
        </authorList>
    </citation>
    <scope>NUCLEOTIDE SEQUENCE [LARGE SCALE GENOMIC DNA]</scope>
    <source>
        <strain evidence="2 3">ATCC MYA-3509</strain>
    </source>
</reference>
<dbReference type="Proteomes" id="UP001431209">
    <property type="component" value="Unassembled WGS sequence"/>
</dbReference>